<dbReference type="Pfam" id="PF13649">
    <property type="entry name" value="Methyltransf_25"/>
    <property type="match status" value="1"/>
</dbReference>
<gene>
    <name evidence="2" type="ORF">SAMN05192554_101126</name>
</gene>
<reference evidence="2 3" key="1">
    <citation type="submission" date="2016-10" db="EMBL/GenBank/DDBJ databases">
        <authorList>
            <person name="de Groot N.N."/>
        </authorList>
    </citation>
    <scope>NUCLEOTIDE SEQUENCE [LARGE SCALE GENOMIC DNA]</scope>
    <source>
        <strain evidence="3">EB21,IBRC-M 10013,KCTC 4048</strain>
    </source>
</reference>
<dbReference type="InterPro" id="IPR041698">
    <property type="entry name" value="Methyltransf_25"/>
</dbReference>
<protein>
    <submittedName>
        <fullName evidence="2">Methyltransferase domain-containing protein</fullName>
    </submittedName>
</protein>
<evidence type="ECO:0000259" key="1">
    <source>
        <dbReference type="Pfam" id="PF13649"/>
    </source>
</evidence>
<dbReference type="InterPro" id="IPR053173">
    <property type="entry name" value="SAM-binding_MTase"/>
</dbReference>
<evidence type="ECO:0000313" key="3">
    <source>
        <dbReference type="Proteomes" id="UP000199370"/>
    </source>
</evidence>
<organism evidence="2 3">
    <name type="scientific">Haloarchaeobius iranensis</name>
    <dbReference type="NCBI Taxonomy" id="996166"/>
    <lineage>
        <taxon>Archaea</taxon>
        <taxon>Methanobacteriati</taxon>
        <taxon>Methanobacteriota</taxon>
        <taxon>Stenosarchaea group</taxon>
        <taxon>Halobacteria</taxon>
        <taxon>Halobacteriales</taxon>
        <taxon>Halorubellaceae</taxon>
        <taxon>Haloarchaeobius</taxon>
    </lineage>
</organism>
<keyword evidence="2" id="KW-0808">Transferase</keyword>
<dbReference type="SUPFAM" id="SSF53335">
    <property type="entry name" value="S-adenosyl-L-methionine-dependent methyltransferases"/>
    <property type="match status" value="1"/>
</dbReference>
<keyword evidence="3" id="KW-1185">Reference proteome</keyword>
<dbReference type="OrthoDB" id="147504at2157"/>
<proteinExistence type="predicted"/>
<dbReference type="AlphaFoldDB" id="A0A1G9SEL7"/>
<accession>A0A1G9SEL7</accession>
<dbReference type="PANTHER" id="PTHR45128">
    <property type="entry name" value="METHYLTRANSFERASE TYPE 11"/>
    <property type="match status" value="1"/>
</dbReference>
<evidence type="ECO:0000313" key="2">
    <source>
        <dbReference type="EMBL" id="SDM33757.1"/>
    </source>
</evidence>
<dbReference type="CDD" id="cd02440">
    <property type="entry name" value="AdoMet_MTases"/>
    <property type="match status" value="1"/>
</dbReference>
<name>A0A1G9SEL7_9EURY</name>
<sequence>MSFDWERDFYATTDWDRGAYLGGEAMPDHLATFFERVGVPESVADVGCGPALVPFELAPEYPETAFHCYDVAPSVVEANRERAAEAGLDNLEFAVAGLPDLGVERRFDLVYCMATLYFVADAERALVELYDMVAPGGTLVCNYPNRYTKAWVTEDTDDQRREAFELVGRGENLLSYDRIGELLGHTPRSYWSAVGAGDADYARRSSPAVYVRKPV</sequence>
<dbReference type="GO" id="GO:0008168">
    <property type="term" value="F:methyltransferase activity"/>
    <property type="evidence" value="ECO:0007669"/>
    <property type="project" value="UniProtKB-KW"/>
</dbReference>
<dbReference type="GO" id="GO:0032259">
    <property type="term" value="P:methylation"/>
    <property type="evidence" value="ECO:0007669"/>
    <property type="project" value="UniProtKB-KW"/>
</dbReference>
<dbReference type="STRING" id="996166.SAMN05192554_101126"/>
<feature type="domain" description="Methyltransferase" evidence="1">
    <location>
        <begin position="43"/>
        <end position="137"/>
    </location>
</feature>
<dbReference type="PANTHER" id="PTHR45128:SF1">
    <property type="entry name" value="S-ADENOSYLMETHIONINE-DEPENDENT METHYLTRANSFERASE RV2258C"/>
    <property type="match status" value="1"/>
</dbReference>
<dbReference type="Gene3D" id="3.40.50.150">
    <property type="entry name" value="Vaccinia Virus protein VP39"/>
    <property type="match status" value="1"/>
</dbReference>
<dbReference type="Proteomes" id="UP000199370">
    <property type="component" value="Unassembled WGS sequence"/>
</dbReference>
<keyword evidence="2" id="KW-0489">Methyltransferase</keyword>
<dbReference type="EMBL" id="FNIA01000001">
    <property type="protein sequence ID" value="SDM33757.1"/>
    <property type="molecule type" value="Genomic_DNA"/>
</dbReference>
<dbReference type="RefSeq" id="WP_089731094.1">
    <property type="nucleotide sequence ID" value="NZ_FNIA01000001.1"/>
</dbReference>
<dbReference type="InterPro" id="IPR029063">
    <property type="entry name" value="SAM-dependent_MTases_sf"/>
</dbReference>